<dbReference type="OrthoDB" id="6382385at2"/>
<sequence>MKQYKHFYFHTCLLSLVFGIVLLFGCVSDPAFDPTHVNLKDPRSADPFDVVNCLLPGQIRQLGIRVTYLTERRPVRTTAEDCAIRGGEYVALDRADYGTALKVWMSAAEGGDPDAQYYVGVLYERGAEGQPNYIKAASWYRQAAERGVSRAAMNLGRLYEQGIGVEKSSAEAGKWFAKASGMREGNLIDLGSGSSSDQAGAEQVQLNSVQQELDNLRSRLAERTSLLDDERRKLQQLKDEGRKPPNQGASIAGDVIANQERLVNARASEVAKLQMQVLSLKEAAHKQASLIRQSPRQDLGLAGPSLHIVDPPVIVTRGIRVEQGRIPIVIQPGRPMHLTGRVIAQAGLRSLTANGTSVVVDEQGTFSLPVQASQGTASGVSMDLIAIDGQDKQAGLKLLVRSGATAVGEEERTTGISRAGQYHALVIGNDHYRQWTPLNTAVADATAVAKVLQNQYGFHVRLLKDSSRKEILKALNDYRKTLSERDDLLVYYAGHGFLEPDIDRGYWIPIEGDLLDNTEWIEFPAVTDLLELIPAKQVLVVADSCFAGKLVRSAMARLNPEVQDQARQLLLKTIADKKIRTTLTSGGAKPVLDDGGAGHSIFAAAFIGVLSENRTALETERLFWTVRARVVQAAERMKVEQIPTYGPIHMAGHEGLGDFVFVPAQARP</sequence>
<proteinExistence type="predicted"/>
<dbReference type="InterPro" id="IPR011600">
    <property type="entry name" value="Pept_C14_caspase"/>
</dbReference>
<reference evidence="3 4" key="1">
    <citation type="journal article" date="2010" name="Proc. Natl. Acad. Sci. U.S.A.">
        <title>A Nitrospira metagenome illuminates the physiology and evolution of globally important nitrite-oxidizing bacteria.</title>
        <authorList>
            <person name="Lucker S."/>
            <person name="Wagner M."/>
            <person name="Maixner F."/>
            <person name="Pelletier E."/>
            <person name="Koch H."/>
            <person name="Vacherie B."/>
            <person name="Rattei T."/>
            <person name="Sinninghe Damste J."/>
            <person name="Spieck E."/>
            <person name="Le Paslier D."/>
            <person name="Daims H."/>
        </authorList>
    </citation>
    <scope>NUCLEOTIDE SEQUENCE [LARGE SCALE GENOMIC DNA]</scope>
</reference>
<dbReference type="Gene3D" id="1.25.40.10">
    <property type="entry name" value="Tetratricopeptide repeat domain"/>
    <property type="match status" value="1"/>
</dbReference>
<dbReference type="eggNOG" id="COG4249">
    <property type="taxonomic scope" value="Bacteria"/>
</dbReference>
<dbReference type="GO" id="GO:0006508">
    <property type="term" value="P:proteolysis"/>
    <property type="evidence" value="ECO:0007669"/>
    <property type="project" value="InterPro"/>
</dbReference>
<dbReference type="InterPro" id="IPR052039">
    <property type="entry name" value="Caspase-related_regulators"/>
</dbReference>
<dbReference type="InterPro" id="IPR029030">
    <property type="entry name" value="Caspase-like_dom_sf"/>
</dbReference>
<accession>D8PES3</accession>
<dbReference type="Proteomes" id="UP000001660">
    <property type="component" value="Chromosome"/>
</dbReference>
<dbReference type="PANTHER" id="PTHR22576">
    <property type="entry name" value="MUCOSA ASSOCIATED LYMPHOID TISSUE LYMPHOMA TRANSLOCATION PROTEIN 1/PARACASPASE"/>
    <property type="match status" value="1"/>
</dbReference>
<dbReference type="SUPFAM" id="SSF52129">
    <property type="entry name" value="Caspase-like"/>
    <property type="match status" value="1"/>
</dbReference>
<dbReference type="eggNOG" id="COG0790">
    <property type="taxonomic scope" value="Bacteria"/>
</dbReference>
<protein>
    <recommendedName>
        <fullName evidence="2">Caspase family p20 domain-containing protein</fullName>
    </recommendedName>
</protein>
<evidence type="ECO:0000313" key="4">
    <source>
        <dbReference type="Proteomes" id="UP000001660"/>
    </source>
</evidence>
<dbReference type="Gene3D" id="3.40.50.1460">
    <property type="match status" value="1"/>
</dbReference>
<dbReference type="PROSITE" id="PS50208">
    <property type="entry name" value="CASPASE_P20"/>
    <property type="match status" value="1"/>
</dbReference>
<dbReference type="SUPFAM" id="SSF81901">
    <property type="entry name" value="HCP-like"/>
    <property type="match status" value="1"/>
</dbReference>
<feature type="domain" description="Caspase family p20" evidence="2">
    <location>
        <begin position="424"/>
        <end position="496"/>
    </location>
</feature>
<evidence type="ECO:0000259" key="2">
    <source>
        <dbReference type="PROSITE" id="PS50208"/>
    </source>
</evidence>
<dbReference type="EMBL" id="FP929003">
    <property type="protein sequence ID" value="CBK41732.1"/>
    <property type="molecule type" value="Genomic_DNA"/>
</dbReference>
<dbReference type="Pfam" id="PF00656">
    <property type="entry name" value="Peptidase_C14"/>
    <property type="match status" value="1"/>
</dbReference>
<dbReference type="STRING" id="330214.NIDE2010"/>
<organism evidence="3 4">
    <name type="scientific">Nitrospira defluvii</name>
    <dbReference type="NCBI Taxonomy" id="330214"/>
    <lineage>
        <taxon>Bacteria</taxon>
        <taxon>Pseudomonadati</taxon>
        <taxon>Nitrospirota</taxon>
        <taxon>Nitrospiria</taxon>
        <taxon>Nitrospirales</taxon>
        <taxon>Nitrospiraceae</taxon>
        <taxon>Nitrospira</taxon>
    </lineage>
</organism>
<dbReference type="HOGENOM" id="CLU_016045_0_0_0"/>
<gene>
    <name evidence="3" type="ORF">NIDE2010</name>
</gene>
<dbReference type="SMART" id="SM00671">
    <property type="entry name" value="SEL1"/>
    <property type="match status" value="2"/>
</dbReference>
<dbReference type="AlphaFoldDB" id="D8PES3"/>
<dbReference type="PANTHER" id="PTHR22576:SF37">
    <property type="entry name" value="MUCOSA-ASSOCIATED LYMPHOID TISSUE LYMPHOMA TRANSLOCATION PROTEIN 1"/>
    <property type="match status" value="1"/>
</dbReference>
<evidence type="ECO:0000256" key="1">
    <source>
        <dbReference type="SAM" id="Coils"/>
    </source>
</evidence>
<keyword evidence="4" id="KW-1185">Reference proteome</keyword>
<evidence type="ECO:0000313" key="3">
    <source>
        <dbReference type="EMBL" id="CBK41732.1"/>
    </source>
</evidence>
<dbReference type="InterPro" id="IPR011990">
    <property type="entry name" value="TPR-like_helical_dom_sf"/>
</dbReference>
<dbReference type="KEGG" id="nde:NIDE2010"/>
<dbReference type="GO" id="GO:0004197">
    <property type="term" value="F:cysteine-type endopeptidase activity"/>
    <property type="evidence" value="ECO:0007669"/>
    <property type="project" value="InterPro"/>
</dbReference>
<name>D8PES3_9BACT</name>
<feature type="coiled-coil region" evidence="1">
    <location>
        <begin position="199"/>
        <end position="240"/>
    </location>
</feature>
<dbReference type="InterPro" id="IPR006597">
    <property type="entry name" value="Sel1-like"/>
</dbReference>
<dbReference type="InterPro" id="IPR001309">
    <property type="entry name" value="Pept_C14_p20"/>
</dbReference>
<dbReference type="Pfam" id="PF08238">
    <property type="entry name" value="Sel1"/>
    <property type="match status" value="2"/>
</dbReference>
<dbReference type="PROSITE" id="PS51257">
    <property type="entry name" value="PROKAR_LIPOPROTEIN"/>
    <property type="match status" value="1"/>
</dbReference>
<keyword evidence="1" id="KW-0175">Coiled coil</keyword>